<gene>
    <name evidence="1" type="ORF">Oscil6304_2630</name>
</gene>
<name>K9TJC0_9CYAN</name>
<protein>
    <submittedName>
        <fullName evidence="1">Uncharacterized protein</fullName>
    </submittedName>
</protein>
<dbReference type="OrthoDB" id="515025at2"/>
<sequence length="102" mass="11109">MLRAVQQTVKVGTGGKIELIAPECPEGAEVQVIVLLSNSNQGLKSTISPEIQALSPDIESETTASFQSSLTKIQNKIRQYVPEGESLVDELITERRAEANRE</sequence>
<evidence type="ECO:0000313" key="1">
    <source>
        <dbReference type="EMBL" id="AFY82246.1"/>
    </source>
</evidence>
<dbReference type="Proteomes" id="UP000010367">
    <property type="component" value="Chromosome"/>
</dbReference>
<dbReference type="HOGENOM" id="CLU_2274521_0_0_3"/>
<dbReference type="KEGG" id="oac:Oscil6304_2630"/>
<dbReference type="InParanoid" id="K9TJC0"/>
<keyword evidence="2" id="KW-1185">Reference proteome</keyword>
<accession>K9TJC0</accession>
<dbReference type="RefSeq" id="WP_015148887.1">
    <property type="nucleotide sequence ID" value="NC_019693.1"/>
</dbReference>
<organism evidence="1 2">
    <name type="scientific">Oscillatoria acuminata PCC 6304</name>
    <dbReference type="NCBI Taxonomy" id="56110"/>
    <lineage>
        <taxon>Bacteria</taxon>
        <taxon>Bacillati</taxon>
        <taxon>Cyanobacteriota</taxon>
        <taxon>Cyanophyceae</taxon>
        <taxon>Oscillatoriophycideae</taxon>
        <taxon>Oscillatoriales</taxon>
        <taxon>Oscillatoriaceae</taxon>
        <taxon>Oscillatoria</taxon>
    </lineage>
</organism>
<reference evidence="1 2" key="1">
    <citation type="submission" date="2012-06" db="EMBL/GenBank/DDBJ databases">
        <title>Finished chromosome of genome of Oscillatoria acuminata PCC 6304.</title>
        <authorList>
            <consortium name="US DOE Joint Genome Institute"/>
            <person name="Gugger M."/>
            <person name="Coursin T."/>
            <person name="Rippka R."/>
            <person name="Tandeau De Marsac N."/>
            <person name="Huntemann M."/>
            <person name="Wei C.-L."/>
            <person name="Han J."/>
            <person name="Detter J.C."/>
            <person name="Han C."/>
            <person name="Tapia R."/>
            <person name="Davenport K."/>
            <person name="Daligault H."/>
            <person name="Erkkila T."/>
            <person name="Gu W."/>
            <person name="Munk A.C.C."/>
            <person name="Teshima H."/>
            <person name="Xu Y."/>
            <person name="Chain P."/>
            <person name="Chen A."/>
            <person name="Krypides N."/>
            <person name="Mavromatis K."/>
            <person name="Markowitz V."/>
            <person name="Szeto E."/>
            <person name="Ivanova N."/>
            <person name="Mikhailova N."/>
            <person name="Ovchinnikova G."/>
            <person name="Pagani I."/>
            <person name="Pati A."/>
            <person name="Goodwin L."/>
            <person name="Peters L."/>
            <person name="Pitluck S."/>
            <person name="Woyke T."/>
            <person name="Kerfeld C."/>
        </authorList>
    </citation>
    <scope>NUCLEOTIDE SEQUENCE [LARGE SCALE GENOMIC DNA]</scope>
    <source>
        <strain evidence="1 2">PCC 6304</strain>
    </source>
</reference>
<dbReference type="STRING" id="56110.Oscil6304_2630"/>
<dbReference type="AlphaFoldDB" id="K9TJC0"/>
<evidence type="ECO:0000313" key="2">
    <source>
        <dbReference type="Proteomes" id="UP000010367"/>
    </source>
</evidence>
<dbReference type="EMBL" id="CP003607">
    <property type="protein sequence ID" value="AFY82246.1"/>
    <property type="molecule type" value="Genomic_DNA"/>
</dbReference>
<proteinExistence type="predicted"/>